<evidence type="ECO:0000256" key="5">
    <source>
        <dbReference type="ARBA" id="ARBA00022989"/>
    </source>
</evidence>
<dbReference type="Pfam" id="PF20730">
    <property type="entry name" value="YetF_N"/>
    <property type="match status" value="1"/>
</dbReference>
<accession>A0ABS4S4A1</accession>
<dbReference type="InterPro" id="IPR007353">
    <property type="entry name" value="DUF421"/>
</dbReference>
<keyword evidence="3" id="KW-1003">Cell membrane</keyword>
<dbReference type="Gene3D" id="3.30.240.20">
    <property type="entry name" value="bsu07140 like domains"/>
    <property type="match status" value="2"/>
</dbReference>
<evidence type="ECO:0000259" key="8">
    <source>
        <dbReference type="Pfam" id="PF04239"/>
    </source>
</evidence>
<dbReference type="EMBL" id="JAGIKX010000001">
    <property type="protein sequence ID" value="MBP2256315.1"/>
    <property type="molecule type" value="Genomic_DNA"/>
</dbReference>
<keyword evidence="6 7" id="KW-0472">Membrane</keyword>
<evidence type="ECO:0000313" key="10">
    <source>
        <dbReference type="EMBL" id="MBP2256315.1"/>
    </source>
</evidence>
<sequence>MIFQYLWAPVVILLVGYILLQITGKKFLAQMTSFDLLIIFVLGTIIAEPIVSHRLDVAAYFAVIIAIVYIAFSILVLNNNKFKNMLKTTPTVLIRNGDIEEQGLRKVKLTINELLAHLRQKGYMSPSNIVLALMEENGKISIIPMADHRPIRPSDLNMSPSPTFMPIPIIMDGEIINHNLKYIQKDLEWLTNQLKAYNISMDSLDKVTLATLNQKGFLDVDQNFKDRKQGIDHNLVDDQ</sequence>
<evidence type="ECO:0000256" key="6">
    <source>
        <dbReference type="ARBA" id="ARBA00023136"/>
    </source>
</evidence>
<evidence type="ECO:0000256" key="7">
    <source>
        <dbReference type="SAM" id="Phobius"/>
    </source>
</evidence>
<dbReference type="Pfam" id="PF04239">
    <property type="entry name" value="DUF421"/>
    <property type="match status" value="1"/>
</dbReference>
<name>A0ABS4S4A1_9BACI</name>
<keyword evidence="5 7" id="KW-1133">Transmembrane helix</keyword>
<comment type="subcellular location">
    <subcellularLocation>
        <location evidence="1">Cell membrane</location>
        <topology evidence="1">Multi-pass membrane protein</topology>
    </subcellularLocation>
</comment>
<feature type="transmembrane region" description="Helical" evidence="7">
    <location>
        <begin position="57"/>
        <end position="77"/>
    </location>
</feature>
<feature type="domain" description="YetF C-terminal" evidence="8">
    <location>
        <begin position="78"/>
        <end position="211"/>
    </location>
</feature>
<proteinExistence type="inferred from homology"/>
<dbReference type="InterPro" id="IPR048454">
    <property type="entry name" value="YetF_N"/>
</dbReference>
<evidence type="ECO:0000259" key="9">
    <source>
        <dbReference type="Pfam" id="PF20730"/>
    </source>
</evidence>
<organism evidence="10 11">
    <name type="scientific">Virgibacillus alimentarius</name>
    <dbReference type="NCBI Taxonomy" id="698769"/>
    <lineage>
        <taxon>Bacteria</taxon>
        <taxon>Bacillati</taxon>
        <taxon>Bacillota</taxon>
        <taxon>Bacilli</taxon>
        <taxon>Bacillales</taxon>
        <taxon>Bacillaceae</taxon>
        <taxon>Virgibacillus</taxon>
    </lineage>
</organism>
<evidence type="ECO:0000256" key="4">
    <source>
        <dbReference type="ARBA" id="ARBA00022692"/>
    </source>
</evidence>
<evidence type="ECO:0000256" key="3">
    <source>
        <dbReference type="ARBA" id="ARBA00022475"/>
    </source>
</evidence>
<keyword evidence="11" id="KW-1185">Reference proteome</keyword>
<dbReference type="Proteomes" id="UP001519294">
    <property type="component" value="Unassembled WGS sequence"/>
</dbReference>
<dbReference type="PANTHER" id="PTHR34582:SF6">
    <property type="entry name" value="UPF0702 TRANSMEMBRANE PROTEIN YCAP"/>
    <property type="match status" value="1"/>
</dbReference>
<evidence type="ECO:0000256" key="1">
    <source>
        <dbReference type="ARBA" id="ARBA00004651"/>
    </source>
</evidence>
<feature type="transmembrane region" description="Helical" evidence="7">
    <location>
        <begin position="34"/>
        <end position="51"/>
    </location>
</feature>
<feature type="transmembrane region" description="Helical" evidence="7">
    <location>
        <begin position="6"/>
        <end position="22"/>
    </location>
</feature>
<gene>
    <name evidence="10" type="ORF">J2Z81_000247</name>
</gene>
<comment type="similarity">
    <text evidence="2">Belongs to the UPF0702 family.</text>
</comment>
<feature type="domain" description="YetF-like N-terminal transmembrane" evidence="9">
    <location>
        <begin position="17"/>
        <end position="71"/>
    </location>
</feature>
<reference evidence="10 11" key="1">
    <citation type="submission" date="2021-03" db="EMBL/GenBank/DDBJ databases">
        <title>Genomic Encyclopedia of Type Strains, Phase IV (KMG-IV): sequencing the most valuable type-strain genomes for metagenomic binning, comparative biology and taxonomic classification.</title>
        <authorList>
            <person name="Goeker M."/>
        </authorList>
    </citation>
    <scope>NUCLEOTIDE SEQUENCE [LARGE SCALE GENOMIC DNA]</scope>
    <source>
        <strain evidence="10 11">DSM 25790</strain>
    </source>
</reference>
<evidence type="ECO:0000313" key="11">
    <source>
        <dbReference type="Proteomes" id="UP001519294"/>
    </source>
</evidence>
<dbReference type="RefSeq" id="WP_226370563.1">
    <property type="nucleotide sequence ID" value="NZ_JAGIKX010000001.1"/>
</dbReference>
<dbReference type="InterPro" id="IPR023090">
    <property type="entry name" value="UPF0702_alpha/beta_dom_sf"/>
</dbReference>
<evidence type="ECO:0000256" key="2">
    <source>
        <dbReference type="ARBA" id="ARBA00006448"/>
    </source>
</evidence>
<keyword evidence="4 7" id="KW-0812">Transmembrane</keyword>
<dbReference type="PANTHER" id="PTHR34582">
    <property type="entry name" value="UPF0702 TRANSMEMBRANE PROTEIN YCAP"/>
    <property type="match status" value="1"/>
</dbReference>
<protein>
    <submittedName>
        <fullName evidence="10">Uncharacterized membrane protein YcaP (DUF421 family)</fullName>
    </submittedName>
</protein>
<comment type="caution">
    <text evidence="10">The sequence shown here is derived from an EMBL/GenBank/DDBJ whole genome shotgun (WGS) entry which is preliminary data.</text>
</comment>